<comment type="cofactor">
    <cofactor evidence="1">
        <name>Mg(2+)</name>
        <dbReference type="ChEBI" id="CHEBI:18420"/>
    </cofactor>
</comment>
<feature type="domain" description="Nudix hydrolase" evidence="3">
    <location>
        <begin position="1"/>
        <end position="118"/>
    </location>
</feature>
<proteinExistence type="predicted"/>
<protein>
    <submittedName>
        <fullName evidence="4">NUDIX domain-containing protein</fullName>
    </submittedName>
</protein>
<dbReference type="EMBL" id="RBZU01000015">
    <property type="protein sequence ID" value="RKP46153.1"/>
    <property type="molecule type" value="Genomic_DNA"/>
</dbReference>
<dbReference type="OrthoDB" id="9791228at2"/>
<evidence type="ECO:0000313" key="5">
    <source>
        <dbReference type="Proteomes" id="UP000270342"/>
    </source>
</evidence>
<comment type="caution">
    <text evidence="4">The sequence shown here is derived from an EMBL/GenBank/DDBJ whole genome shotgun (WGS) entry which is preliminary data.</text>
</comment>
<dbReference type="PANTHER" id="PTHR43736">
    <property type="entry name" value="ADP-RIBOSE PYROPHOSPHATASE"/>
    <property type="match status" value="1"/>
</dbReference>
<evidence type="ECO:0000256" key="2">
    <source>
        <dbReference type="ARBA" id="ARBA00022801"/>
    </source>
</evidence>
<dbReference type="InterPro" id="IPR015797">
    <property type="entry name" value="NUDIX_hydrolase-like_dom_sf"/>
</dbReference>
<dbReference type="PANTHER" id="PTHR43736:SF1">
    <property type="entry name" value="DIHYDRONEOPTERIN TRIPHOSPHATE DIPHOSPHATASE"/>
    <property type="match status" value="1"/>
</dbReference>
<name>A0A494XEX8_9BURK</name>
<dbReference type="InterPro" id="IPR000086">
    <property type="entry name" value="NUDIX_hydrolase_dom"/>
</dbReference>
<evidence type="ECO:0000259" key="3">
    <source>
        <dbReference type="PROSITE" id="PS51462"/>
    </source>
</evidence>
<dbReference type="AlphaFoldDB" id="A0A494XEX8"/>
<dbReference type="GO" id="GO:0016787">
    <property type="term" value="F:hydrolase activity"/>
    <property type="evidence" value="ECO:0007669"/>
    <property type="project" value="UniProtKB-KW"/>
</dbReference>
<evidence type="ECO:0000313" key="4">
    <source>
        <dbReference type="EMBL" id="RKP46153.1"/>
    </source>
</evidence>
<accession>A0A494XEX8</accession>
<organism evidence="4 5">
    <name type="scientific">Pararobbsia silviterrae</name>
    <dbReference type="NCBI Taxonomy" id="1792498"/>
    <lineage>
        <taxon>Bacteria</taxon>
        <taxon>Pseudomonadati</taxon>
        <taxon>Pseudomonadota</taxon>
        <taxon>Betaproteobacteria</taxon>
        <taxon>Burkholderiales</taxon>
        <taxon>Burkholderiaceae</taxon>
        <taxon>Pararobbsia</taxon>
    </lineage>
</organism>
<dbReference type="PROSITE" id="PS51462">
    <property type="entry name" value="NUDIX"/>
    <property type="match status" value="1"/>
</dbReference>
<dbReference type="RefSeq" id="WP_121090483.1">
    <property type="nucleotide sequence ID" value="NZ_RBZU01000015.1"/>
</dbReference>
<dbReference type="Proteomes" id="UP000270342">
    <property type="component" value="Unassembled WGS sequence"/>
</dbReference>
<dbReference type="Pfam" id="PF00293">
    <property type="entry name" value="NUDIX"/>
    <property type="match status" value="1"/>
</dbReference>
<keyword evidence="2" id="KW-0378">Hydrolase</keyword>
<dbReference type="CDD" id="cd04667">
    <property type="entry name" value="NUDIX_Hydrolase"/>
    <property type="match status" value="1"/>
</dbReference>
<dbReference type="InterPro" id="IPR020084">
    <property type="entry name" value="NUDIX_hydrolase_CS"/>
</dbReference>
<keyword evidence="5" id="KW-1185">Reference proteome</keyword>
<gene>
    <name evidence="4" type="ORF">D7S86_24830</name>
</gene>
<evidence type="ECO:0000256" key="1">
    <source>
        <dbReference type="ARBA" id="ARBA00001946"/>
    </source>
</evidence>
<dbReference type="SUPFAM" id="SSF55811">
    <property type="entry name" value="Nudix"/>
    <property type="match status" value="1"/>
</dbReference>
<dbReference type="PROSITE" id="PS00893">
    <property type="entry name" value="NUDIX_BOX"/>
    <property type="match status" value="1"/>
</dbReference>
<dbReference type="Gene3D" id="3.90.79.10">
    <property type="entry name" value="Nucleoside Triphosphate Pyrophosphohydrolase"/>
    <property type="match status" value="1"/>
</dbReference>
<reference evidence="4 5" key="1">
    <citation type="submission" date="2018-10" db="EMBL/GenBank/DDBJ databases">
        <title>Robbsia sp. DHC34, isolated from soil.</title>
        <authorList>
            <person name="Gao Z.-H."/>
            <person name="Qiu L.-H."/>
        </authorList>
    </citation>
    <scope>NUCLEOTIDE SEQUENCE [LARGE SCALE GENOMIC DNA]</scope>
    <source>
        <strain evidence="4 5">DHC34</strain>
    </source>
</reference>
<sequence>MKDRATIVCRRAGEILLVAREERVRWALPGGTIKREETPFEAARRELREETTVVWQELVYLFAFGGRDKRHHVFYADFPHEIAPSPSNEILQCEWFEPSRVTGLETSIPTKEIINLAIRHEVWRNPRASVRAR</sequence>